<gene>
    <name evidence="11" type="ORF">ENW73_01485</name>
</gene>
<feature type="domain" description="Csd3-like second N-terminal" evidence="10">
    <location>
        <begin position="175"/>
        <end position="295"/>
    </location>
</feature>
<dbReference type="GO" id="GO:0006508">
    <property type="term" value="P:proteolysis"/>
    <property type="evidence" value="ECO:0007669"/>
    <property type="project" value="UniProtKB-KW"/>
</dbReference>
<dbReference type="CDD" id="cd12797">
    <property type="entry name" value="M23_peptidase"/>
    <property type="match status" value="1"/>
</dbReference>
<dbReference type="Pfam" id="PF01551">
    <property type="entry name" value="Peptidase_M23"/>
    <property type="match status" value="1"/>
</dbReference>
<name>A0A7C6A857_UNCW3</name>
<dbReference type="InterPro" id="IPR045834">
    <property type="entry name" value="Csd3_N2"/>
</dbReference>
<feature type="domain" description="M23ase beta-sheet core" evidence="9">
    <location>
        <begin position="308"/>
        <end position="404"/>
    </location>
</feature>
<evidence type="ECO:0000313" key="11">
    <source>
        <dbReference type="EMBL" id="HHS51525.1"/>
    </source>
</evidence>
<keyword evidence="6" id="KW-0862">Zinc</keyword>
<evidence type="ECO:0000256" key="2">
    <source>
        <dbReference type="ARBA" id="ARBA00004196"/>
    </source>
</evidence>
<dbReference type="InterPro" id="IPR011055">
    <property type="entry name" value="Dup_hybrid_motif"/>
</dbReference>
<keyword evidence="3" id="KW-0645">Protease</keyword>
<dbReference type="Gene3D" id="2.70.70.10">
    <property type="entry name" value="Glucose Permease (Domain IIA)"/>
    <property type="match status" value="1"/>
</dbReference>
<feature type="compositionally biased region" description="Basic and acidic residues" evidence="8">
    <location>
        <begin position="10"/>
        <end position="23"/>
    </location>
</feature>
<comment type="caution">
    <text evidence="11">The sequence shown here is derived from an EMBL/GenBank/DDBJ whole genome shotgun (WGS) entry which is preliminary data.</text>
</comment>
<dbReference type="Pfam" id="PF19425">
    <property type="entry name" value="Csd3_N2"/>
    <property type="match status" value="1"/>
</dbReference>
<evidence type="ECO:0000256" key="1">
    <source>
        <dbReference type="ARBA" id="ARBA00001947"/>
    </source>
</evidence>
<dbReference type="AlphaFoldDB" id="A0A7C6A857"/>
<comment type="cofactor">
    <cofactor evidence="1">
        <name>Zn(2+)</name>
        <dbReference type="ChEBI" id="CHEBI:29105"/>
    </cofactor>
</comment>
<evidence type="ECO:0000259" key="10">
    <source>
        <dbReference type="Pfam" id="PF19425"/>
    </source>
</evidence>
<evidence type="ECO:0000256" key="4">
    <source>
        <dbReference type="ARBA" id="ARBA00022723"/>
    </source>
</evidence>
<evidence type="ECO:0000256" key="7">
    <source>
        <dbReference type="ARBA" id="ARBA00023049"/>
    </source>
</evidence>
<evidence type="ECO:0000256" key="6">
    <source>
        <dbReference type="ARBA" id="ARBA00022833"/>
    </source>
</evidence>
<evidence type="ECO:0000256" key="8">
    <source>
        <dbReference type="SAM" id="MobiDB-lite"/>
    </source>
</evidence>
<evidence type="ECO:0000259" key="9">
    <source>
        <dbReference type="Pfam" id="PF01551"/>
    </source>
</evidence>
<keyword evidence="5" id="KW-0378">Hydrolase</keyword>
<dbReference type="InterPro" id="IPR050570">
    <property type="entry name" value="Cell_wall_metabolism_enzyme"/>
</dbReference>
<evidence type="ECO:0000256" key="5">
    <source>
        <dbReference type="ARBA" id="ARBA00022801"/>
    </source>
</evidence>
<accession>A0A7C6A857</accession>
<keyword evidence="7" id="KW-0482">Metalloprotease</keyword>
<feature type="region of interest" description="Disordered" evidence="8">
    <location>
        <begin position="1"/>
        <end position="25"/>
    </location>
</feature>
<dbReference type="Gene3D" id="3.10.450.350">
    <property type="match status" value="1"/>
</dbReference>
<organism evidence="11">
    <name type="scientific">candidate division WOR-3 bacterium</name>
    <dbReference type="NCBI Taxonomy" id="2052148"/>
    <lineage>
        <taxon>Bacteria</taxon>
        <taxon>Bacteria division WOR-3</taxon>
    </lineage>
</organism>
<keyword evidence="4" id="KW-0479">Metal-binding</keyword>
<dbReference type="PANTHER" id="PTHR21666">
    <property type="entry name" value="PEPTIDASE-RELATED"/>
    <property type="match status" value="1"/>
</dbReference>
<dbReference type="SUPFAM" id="SSF51261">
    <property type="entry name" value="Duplicated hybrid motif"/>
    <property type="match status" value="1"/>
</dbReference>
<protein>
    <submittedName>
        <fullName evidence="11">M23 family metallopeptidase</fullName>
    </submittedName>
</protein>
<reference evidence="11" key="1">
    <citation type="journal article" date="2020" name="mSystems">
        <title>Genome- and Community-Level Interaction Insights into Carbon Utilization and Element Cycling Functions of Hydrothermarchaeota in Hydrothermal Sediment.</title>
        <authorList>
            <person name="Zhou Z."/>
            <person name="Liu Y."/>
            <person name="Xu W."/>
            <person name="Pan J."/>
            <person name="Luo Z.H."/>
            <person name="Li M."/>
        </authorList>
    </citation>
    <scope>NUCLEOTIDE SEQUENCE [LARGE SCALE GENOMIC DNA]</scope>
    <source>
        <strain evidence="11">SpSt-876</strain>
    </source>
</reference>
<dbReference type="GO" id="GO:0046872">
    <property type="term" value="F:metal ion binding"/>
    <property type="evidence" value="ECO:0007669"/>
    <property type="project" value="UniProtKB-KW"/>
</dbReference>
<sequence>MALENNEQEPSDKQSETLQKRSDFLSPPIKPKSKFKKILFALVILAILRIVARQILQTPHKKFLPEEAVTEVIETYCLRKNELLPDAFIRCAVPQPLVKRALQALSSIQFDYKRLKPSDTIRIVAESYPNDTLANRQKRIKKIEYQMGYHRVYEINFDSTKTTVSMAYKEFSVQTCLVQGKISSSLYESLIKIGERPDLAFNFADIFGWEIDFFVETQEGDSFFILVDKKYADSVMVDYGRIKLARYKGKIGDYYGVFFEDPEGHKDYYDLEGKSLRKAFLRSPLRYSRISSYFSKARFHPILRIVRPHHGVDYVAPQGTPVSVIGDGQVTFAGFRGGYGRLVEVRHRNGFVSRYGHLSGLAKGIRTGVRVAQGQRIGYVGATGLATGPHLHFELLKDGNWVNPLRIIPPRAEPVKKEYFANFKETCDQLLTTFSGLAN</sequence>
<dbReference type="EMBL" id="DTLI01000033">
    <property type="protein sequence ID" value="HHS51525.1"/>
    <property type="molecule type" value="Genomic_DNA"/>
</dbReference>
<dbReference type="InterPro" id="IPR016047">
    <property type="entry name" value="M23ase_b-sheet_dom"/>
</dbReference>
<dbReference type="GO" id="GO:0004222">
    <property type="term" value="F:metalloendopeptidase activity"/>
    <property type="evidence" value="ECO:0007669"/>
    <property type="project" value="TreeGrafter"/>
</dbReference>
<evidence type="ECO:0000256" key="3">
    <source>
        <dbReference type="ARBA" id="ARBA00022670"/>
    </source>
</evidence>
<proteinExistence type="predicted"/>
<comment type="subcellular location">
    <subcellularLocation>
        <location evidence="2">Cell envelope</location>
    </subcellularLocation>
</comment>
<dbReference type="PANTHER" id="PTHR21666:SF288">
    <property type="entry name" value="CELL DIVISION PROTEIN YTFB"/>
    <property type="match status" value="1"/>
</dbReference>
<dbReference type="GO" id="GO:0030313">
    <property type="term" value="C:cell envelope"/>
    <property type="evidence" value="ECO:0007669"/>
    <property type="project" value="UniProtKB-SubCell"/>
</dbReference>